<proteinExistence type="predicted"/>
<feature type="transmembrane region" description="Helical" evidence="9">
    <location>
        <begin position="30"/>
        <end position="48"/>
    </location>
</feature>
<evidence type="ECO:0000313" key="11">
    <source>
        <dbReference type="EMBL" id="GAA4453510.1"/>
    </source>
</evidence>
<dbReference type="PANTHER" id="PTHR32507">
    <property type="entry name" value="NA(+)/H(+) ANTIPORTER 1"/>
    <property type="match status" value="1"/>
</dbReference>
<evidence type="ECO:0000259" key="10">
    <source>
        <dbReference type="Pfam" id="PF00999"/>
    </source>
</evidence>
<feature type="compositionally biased region" description="Basic and acidic residues" evidence="8">
    <location>
        <begin position="399"/>
        <end position="413"/>
    </location>
</feature>
<feature type="transmembrane region" description="Helical" evidence="9">
    <location>
        <begin position="218"/>
        <end position="239"/>
    </location>
</feature>
<feature type="domain" description="Cation/H+ exchanger transmembrane" evidence="10">
    <location>
        <begin position="14"/>
        <end position="384"/>
    </location>
</feature>
<dbReference type="Proteomes" id="UP001500840">
    <property type="component" value="Unassembled WGS sequence"/>
</dbReference>
<evidence type="ECO:0000256" key="4">
    <source>
        <dbReference type="ARBA" id="ARBA00022692"/>
    </source>
</evidence>
<feature type="transmembrane region" description="Helical" evidence="9">
    <location>
        <begin position="333"/>
        <end position="353"/>
    </location>
</feature>
<keyword evidence="12" id="KW-1185">Reference proteome</keyword>
<dbReference type="PANTHER" id="PTHR32507:SF8">
    <property type="entry name" value="CNH1P"/>
    <property type="match status" value="1"/>
</dbReference>
<evidence type="ECO:0000313" key="12">
    <source>
        <dbReference type="Proteomes" id="UP001500840"/>
    </source>
</evidence>
<name>A0ABP8MQY2_9BACT</name>
<accession>A0ABP8MQY2</accession>
<evidence type="ECO:0000256" key="8">
    <source>
        <dbReference type="SAM" id="MobiDB-lite"/>
    </source>
</evidence>
<dbReference type="EMBL" id="BAABGA010000031">
    <property type="protein sequence ID" value="GAA4453510.1"/>
    <property type="molecule type" value="Genomic_DNA"/>
</dbReference>
<dbReference type="InterPro" id="IPR006153">
    <property type="entry name" value="Cation/H_exchanger_TM"/>
</dbReference>
<feature type="transmembrane region" description="Helical" evidence="9">
    <location>
        <begin position="276"/>
        <end position="298"/>
    </location>
</feature>
<keyword evidence="2" id="KW-0813">Transport</keyword>
<sequence length="419" mass="44958">MEHLLLVSAFVVLCYALVSAIIPKTLLTAPLCFVAAGVMLSEILTLSVELDLAKLIEKVAELTLVILLFTDASRIDVRVLTRELGYPVRLLSIGMPLTIGLGMLAAWWIFPEFTVWEAALLAAILAPTDAALGQAVVSSSRVPQRIRQALNVESGLNDGIAVPFVLLFASLAAVTSDSESVTHWLLFWAKQVTLGPVVGVAVGAIGGKLLDFATAKGWVMDSFMQLSGIALAILAWSIATTVDGNAFIAAFSAGLAIASMTQSVKPVIQNFAETEGQLLSLVTFLLFGAVLVVPAFRAAGWSDWLYAILSLTVIRMIPVTVSLIGTKLHRSTMLFMGWFGPRGLASVIFALLVTSEHTFPHGDSLFNVVILTATLSVLVHGMTALPGVAAYSRIIRAEEHQDRSEHDPVTEHPLRHRVV</sequence>
<organism evidence="11 12">
    <name type="scientific">Novipirellula rosea</name>
    <dbReference type="NCBI Taxonomy" id="1031540"/>
    <lineage>
        <taxon>Bacteria</taxon>
        <taxon>Pseudomonadati</taxon>
        <taxon>Planctomycetota</taxon>
        <taxon>Planctomycetia</taxon>
        <taxon>Pirellulales</taxon>
        <taxon>Pirellulaceae</taxon>
        <taxon>Novipirellula</taxon>
    </lineage>
</organism>
<evidence type="ECO:0000256" key="1">
    <source>
        <dbReference type="ARBA" id="ARBA00004651"/>
    </source>
</evidence>
<evidence type="ECO:0000256" key="7">
    <source>
        <dbReference type="ARBA" id="ARBA00023136"/>
    </source>
</evidence>
<reference evidence="12" key="1">
    <citation type="journal article" date="2019" name="Int. J. Syst. Evol. Microbiol.">
        <title>The Global Catalogue of Microorganisms (GCM) 10K type strain sequencing project: providing services to taxonomists for standard genome sequencing and annotation.</title>
        <authorList>
            <consortium name="The Broad Institute Genomics Platform"/>
            <consortium name="The Broad Institute Genome Sequencing Center for Infectious Disease"/>
            <person name="Wu L."/>
            <person name="Ma J."/>
        </authorList>
    </citation>
    <scope>NUCLEOTIDE SEQUENCE [LARGE SCALE GENOMIC DNA]</scope>
    <source>
        <strain evidence="12">JCM 17759</strain>
    </source>
</reference>
<evidence type="ECO:0000256" key="5">
    <source>
        <dbReference type="ARBA" id="ARBA00022989"/>
    </source>
</evidence>
<feature type="transmembrane region" description="Helical" evidence="9">
    <location>
        <begin position="88"/>
        <end position="110"/>
    </location>
</feature>
<keyword evidence="6" id="KW-0406">Ion transport</keyword>
<feature type="region of interest" description="Disordered" evidence="8">
    <location>
        <begin position="399"/>
        <end position="419"/>
    </location>
</feature>
<keyword evidence="7 9" id="KW-0472">Membrane</keyword>
<feature type="transmembrane region" description="Helical" evidence="9">
    <location>
        <begin position="304"/>
        <end position="326"/>
    </location>
</feature>
<evidence type="ECO:0000256" key="9">
    <source>
        <dbReference type="SAM" id="Phobius"/>
    </source>
</evidence>
<feature type="transmembrane region" description="Helical" evidence="9">
    <location>
        <begin position="116"/>
        <end position="137"/>
    </location>
</feature>
<protein>
    <submittedName>
        <fullName evidence="11">Cation:proton antiporter</fullName>
    </submittedName>
</protein>
<feature type="transmembrane region" description="Helical" evidence="9">
    <location>
        <begin position="187"/>
        <end position="206"/>
    </location>
</feature>
<comment type="subcellular location">
    <subcellularLocation>
        <location evidence="1">Cell membrane</location>
        <topology evidence="1">Multi-pass membrane protein</topology>
    </subcellularLocation>
</comment>
<dbReference type="RefSeq" id="WP_345322377.1">
    <property type="nucleotide sequence ID" value="NZ_BAABGA010000031.1"/>
</dbReference>
<dbReference type="Pfam" id="PF00999">
    <property type="entry name" value="Na_H_Exchanger"/>
    <property type="match status" value="1"/>
</dbReference>
<evidence type="ECO:0000256" key="3">
    <source>
        <dbReference type="ARBA" id="ARBA00022449"/>
    </source>
</evidence>
<feature type="transmembrane region" description="Helical" evidence="9">
    <location>
        <begin position="365"/>
        <end position="391"/>
    </location>
</feature>
<comment type="caution">
    <text evidence="11">The sequence shown here is derived from an EMBL/GenBank/DDBJ whole genome shotgun (WGS) entry which is preliminary data.</text>
</comment>
<gene>
    <name evidence="11" type="ORF">GCM10023156_24570</name>
</gene>
<keyword evidence="3" id="KW-0050">Antiport</keyword>
<keyword evidence="4 9" id="KW-0812">Transmembrane</keyword>
<evidence type="ECO:0000256" key="2">
    <source>
        <dbReference type="ARBA" id="ARBA00022448"/>
    </source>
</evidence>
<evidence type="ECO:0000256" key="6">
    <source>
        <dbReference type="ARBA" id="ARBA00023065"/>
    </source>
</evidence>
<keyword evidence="5 9" id="KW-1133">Transmembrane helix</keyword>